<reference evidence="2" key="1">
    <citation type="journal article" date="2008" name="Science">
        <title>The Physcomitrella genome reveals evolutionary insights into the conquest of land by plants.</title>
        <authorList>
            <person name="Rensing S."/>
            <person name="Lang D."/>
            <person name="Zimmer A."/>
            <person name="Terry A."/>
            <person name="Salamov A."/>
            <person name="Shapiro H."/>
            <person name="Nishiyama T."/>
            <person name="Perroud P.-F."/>
            <person name="Lindquist E."/>
            <person name="Kamisugi Y."/>
            <person name="Tanahashi T."/>
            <person name="Sakakibara K."/>
            <person name="Fujita T."/>
            <person name="Oishi K."/>
            <person name="Shin-I T."/>
            <person name="Kuroki Y."/>
            <person name="Toyoda A."/>
            <person name="Suzuki Y."/>
            <person name="Hashimoto A."/>
            <person name="Yamaguchi K."/>
            <person name="Sugano A."/>
            <person name="Kohara Y."/>
            <person name="Fujiyama A."/>
            <person name="Anterola A."/>
            <person name="Aoki S."/>
            <person name="Ashton N."/>
            <person name="Barbazuk W.B."/>
            <person name="Barker E."/>
            <person name="Bennetzen J."/>
            <person name="Bezanilla M."/>
            <person name="Blankenship R."/>
            <person name="Cho S.H."/>
            <person name="Dutcher S."/>
            <person name="Estelle M."/>
            <person name="Fawcett J.A."/>
            <person name="Gundlach H."/>
            <person name="Hanada K."/>
            <person name="Heyl A."/>
            <person name="Hicks K.A."/>
            <person name="Hugh J."/>
            <person name="Lohr M."/>
            <person name="Mayer K."/>
            <person name="Melkozernov A."/>
            <person name="Murata T."/>
            <person name="Nelson D."/>
            <person name="Pils B."/>
            <person name="Prigge M."/>
            <person name="Reiss B."/>
            <person name="Renner T."/>
            <person name="Rombauts S."/>
            <person name="Rushton P."/>
            <person name="Sanderfoot A."/>
            <person name="Schween G."/>
            <person name="Shiu S.-H."/>
            <person name="Stueber K."/>
            <person name="Theodoulou F.L."/>
            <person name="Tu H."/>
            <person name="Van de Peer Y."/>
            <person name="Verrier P.J."/>
            <person name="Waters E."/>
            <person name="Wood A."/>
            <person name="Yang L."/>
            <person name="Cove D."/>
            <person name="Cuming A."/>
            <person name="Hasebe M."/>
            <person name="Lucas S."/>
            <person name="Mishler D.B."/>
            <person name="Reski R."/>
            <person name="Grigoriev I."/>
            <person name="Quatrano R.S."/>
            <person name="Boore J.L."/>
        </authorList>
    </citation>
    <scope>NUCLEOTIDE SEQUENCE [LARGE SCALE GENOMIC DNA]</scope>
</reference>
<name>A9U5A8_PHYPA</name>
<gene>
    <name evidence="2" type="ORF">PHYPADRAFT_102542</name>
</gene>
<feature type="non-terminal residue" evidence="2">
    <location>
        <position position="163"/>
    </location>
</feature>
<accession>A9U5A8</accession>
<protein>
    <submittedName>
        <fullName evidence="2">Predicted protein</fullName>
    </submittedName>
</protein>
<evidence type="ECO:0000313" key="2">
    <source>
        <dbReference type="EMBL" id="EDQ49144.1"/>
    </source>
</evidence>
<keyword evidence="1" id="KW-0472">Membrane</keyword>
<evidence type="ECO:0000256" key="1">
    <source>
        <dbReference type="SAM" id="Phobius"/>
    </source>
</evidence>
<keyword evidence="1" id="KW-1133">Transmembrane helix</keyword>
<keyword evidence="1" id="KW-0812">Transmembrane</keyword>
<feature type="transmembrane region" description="Helical" evidence="1">
    <location>
        <begin position="104"/>
        <end position="126"/>
    </location>
</feature>
<sequence length="163" mass="17809">MRETIPVSEQYTVTLNYTRTLTRRTDTVAQKKGSRTAGAAGAAGKVLGWRRGGQIEPGSHHSGRNPTRLLELVELRFRMLLLLLLQPSFLAISLYLSSPRPACWPAFCCCGAAVVLLWCCCGAAVVSPSRTQAFLCSCAFSEPLGRLLRTLVVLFGRLYEGFG</sequence>
<dbReference type="EMBL" id="DS545468">
    <property type="protein sequence ID" value="EDQ49144.1"/>
    <property type="molecule type" value="Genomic_DNA"/>
</dbReference>
<feature type="transmembrane region" description="Helical" evidence="1">
    <location>
        <begin position="77"/>
        <end position="98"/>
    </location>
</feature>
<dbReference type="AlphaFoldDB" id="A9U5A8"/>
<organism>
    <name type="scientific">Physcomitrium patens</name>
    <name type="common">Spreading-leaved earth moss</name>
    <name type="synonym">Physcomitrella patens</name>
    <dbReference type="NCBI Taxonomy" id="3218"/>
    <lineage>
        <taxon>Eukaryota</taxon>
        <taxon>Viridiplantae</taxon>
        <taxon>Streptophyta</taxon>
        <taxon>Embryophyta</taxon>
        <taxon>Bryophyta</taxon>
        <taxon>Bryophytina</taxon>
        <taxon>Bryopsida</taxon>
        <taxon>Funariidae</taxon>
        <taxon>Funariales</taxon>
        <taxon>Funariaceae</taxon>
        <taxon>Physcomitrium</taxon>
    </lineage>
</organism>
<proteinExistence type="predicted"/>